<evidence type="ECO:0000313" key="4">
    <source>
        <dbReference type="EMBL" id="MEI5686782.1"/>
    </source>
</evidence>
<accession>A0ABU8H1B9</accession>
<dbReference type="Gene3D" id="3.40.50.720">
    <property type="entry name" value="NAD(P)-binding Rossmann-like Domain"/>
    <property type="match status" value="1"/>
</dbReference>
<evidence type="ECO:0000313" key="5">
    <source>
        <dbReference type="Proteomes" id="UP001367771"/>
    </source>
</evidence>
<evidence type="ECO:0000256" key="1">
    <source>
        <dbReference type="ARBA" id="ARBA00005125"/>
    </source>
</evidence>
<sequence length="355" mass="38756">MAAEAPILVTGGAGFIGSNIADRLAGEGHDVIVYDALSRPGVERNLRWLQERHGDRITAIRADVRDRDALDRAVAPAQAVFHMAAQVAVTTSMDDPRDDLEINILGTFNLLEAVRRKPGTPVIFASTNKVYGDLADLEFERQGEAYQPVDTSVRRHGIGEDRPLDFHTPYGVSKGAADQYVLDYARSFGVPAAVLRMSCIYGQRQMGTEDQGWVAHFLIRALEGQPITLYGDGYQVRDILDVANAVEAYLQAWRRIDTVKGRAFNLGGGPDNAISLRVLLAHIGRLIGREVAIHAADWRAGDQRYFVADTRAAEAALGLSARVGWREGVAALARWLAAERGFDIAIADPQPMAAE</sequence>
<protein>
    <submittedName>
        <fullName evidence="4">SDR family NAD(P)-dependent oxidoreductase</fullName>
    </submittedName>
</protein>
<dbReference type="PANTHER" id="PTHR43000">
    <property type="entry name" value="DTDP-D-GLUCOSE 4,6-DEHYDRATASE-RELATED"/>
    <property type="match status" value="1"/>
</dbReference>
<comment type="pathway">
    <text evidence="1">Bacterial outer membrane biogenesis; LPS O-antigen biosynthesis.</text>
</comment>
<dbReference type="Proteomes" id="UP001367771">
    <property type="component" value="Unassembled WGS sequence"/>
</dbReference>
<dbReference type="InterPro" id="IPR036291">
    <property type="entry name" value="NAD(P)-bd_dom_sf"/>
</dbReference>
<evidence type="ECO:0000256" key="2">
    <source>
        <dbReference type="ARBA" id="ARBA00007637"/>
    </source>
</evidence>
<comment type="similarity">
    <text evidence="2">Belongs to the NAD(P)-dependent epimerase/dehydratase family.</text>
</comment>
<name>A0ABU8H1B9_9SPHN</name>
<dbReference type="Pfam" id="PF01370">
    <property type="entry name" value="Epimerase"/>
    <property type="match status" value="1"/>
</dbReference>
<dbReference type="EMBL" id="JBBBDM010000002">
    <property type="protein sequence ID" value="MEI5686782.1"/>
    <property type="molecule type" value="Genomic_DNA"/>
</dbReference>
<keyword evidence="5" id="KW-1185">Reference proteome</keyword>
<dbReference type="SUPFAM" id="SSF51735">
    <property type="entry name" value="NAD(P)-binding Rossmann-fold domains"/>
    <property type="match status" value="1"/>
</dbReference>
<dbReference type="RefSeq" id="WP_037530630.1">
    <property type="nucleotide sequence ID" value="NZ_JBBBDM010000002.1"/>
</dbReference>
<organism evidence="4 5">
    <name type="scientific">Sphingomonas kyungheensis</name>
    <dbReference type="NCBI Taxonomy" id="1069987"/>
    <lineage>
        <taxon>Bacteria</taxon>
        <taxon>Pseudomonadati</taxon>
        <taxon>Pseudomonadota</taxon>
        <taxon>Alphaproteobacteria</taxon>
        <taxon>Sphingomonadales</taxon>
        <taxon>Sphingomonadaceae</taxon>
        <taxon>Sphingomonas</taxon>
    </lineage>
</organism>
<proteinExistence type="inferred from homology"/>
<evidence type="ECO:0000259" key="3">
    <source>
        <dbReference type="Pfam" id="PF01370"/>
    </source>
</evidence>
<reference evidence="4 5" key="1">
    <citation type="journal article" date="2013" name="Int. J. Syst. Evol. Microbiol.">
        <title>Sphingomonas kyungheensis sp. nov., a bacterium with ginsenoside-converting activity isolated from soil of a ginseng field.</title>
        <authorList>
            <person name="Son H.M."/>
            <person name="Yang J.E."/>
            <person name="Park Y."/>
            <person name="Han C.K."/>
            <person name="Kim S.G."/>
            <person name="Kook M."/>
            <person name="Yi T.H."/>
        </authorList>
    </citation>
    <scope>NUCLEOTIDE SEQUENCE [LARGE SCALE GENOMIC DNA]</scope>
    <source>
        <strain evidence="4 5">LMG 26582</strain>
    </source>
</reference>
<gene>
    <name evidence="4" type="ORF">V8201_06780</name>
</gene>
<comment type="caution">
    <text evidence="4">The sequence shown here is derived from an EMBL/GenBank/DDBJ whole genome shotgun (WGS) entry which is preliminary data.</text>
</comment>
<dbReference type="InterPro" id="IPR001509">
    <property type="entry name" value="Epimerase_deHydtase"/>
</dbReference>
<feature type="domain" description="NAD-dependent epimerase/dehydratase" evidence="3">
    <location>
        <begin position="7"/>
        <end position="267"/>
    </location>
</feature>